<evidence type="ECO:0000256" key="5">
    <source>
        <dbReference type="SAM" id="MobiDB-lite"/>
    </source>
</evidence>
<keyword evidence="2" id="KW-0813">Transport</keyword>
<feature type="region of interest" description="Disordered" evidence="5">
    <location>
        <begin position="871"/>
        <end position="910"/>
    </location>
</feature>
<feature type="region of interest" description="Disordered" evidence="5">
    <location>
        <begin position="798"/>
        <end position="835"/>
    </location>
</feature>
<dbReference type="GO" id="GO:0006890">
    <property type="term" value="P:retrograde vesicle-mediated transport, Golgi to endoplasmic reticulum"/>
    <property type="evidence" value="ECO:0007669"/>
    <property type="project" value="InterPro"/>
</dbReference>
<dbReference type="PANTHER" id="PTHR40787">
    <property type="entry name" value="SECRETED PROTEIN"/>
    <property type="match status" value="1"/>
</dbReference>
<sequence length="940" mass="104263">MARPEVSPAKIILLAVQLATSTELSYLESLVSRNQRTLHLELVLRILLSYLPETLPSAKYVPFLQRIGEGNLVDEADFDIKKYQLDQVGDEDAKKKARKLHLRSLSWPYEDSEEPTDLLVRFLLLRSLAVDESTGMIDQLPELLSPFLHQSTFLRTWMISTILPLVRFNYEFYPDNSITTTLPNFESLDHESCIKLLLSRTSEDKGALVGRDIRGLVGPYMYGDSQWKRRKTRRASQTLLQNVTALNDVPAVSERCIGWEDVFNWIITEASSSWENAVEAIEKWDGPGDIDLGDYGDGSMWLDENEQQYLERRYARAATASAYLVPGDSEDCLNGIQRILIRLTNLLDLDRITTLQAAASLLSPVTDMDEVVTSPGNAKYLRNDYLSEANVLTAPGKSSVRLLHALLVSTYLCTRAGSGFPVKRAAEFFLLQDERDQKSEFNKLISSVRNGPKGDEKYWIRLRNEVLWLRSWGCEELSEGTTSTTSKGIFGALSTEYVETELLKVFLSNTQYTLARSIYDPPADPPLSKNTLIGTIIAAAMNAYDNATNANKTRGGLKKAQDTLQAFPDALLDSLPRKQLVNLIDVTHELGKYRLVFRQGEPFQPVTLRVHGDPISIIGKVLDQNPKSYLKIVDLLSIGKGMVRAGLTARDVNGSKAGANEEELQEQESIAEKRIVSMCIDAACVEDDFETAYSYVITRLNRVAGPAQSRTPAVEKQMDGLCAEAPPRPIDDWSWRAALQAGKYRRTDQSNGKSGSEVRHLEQRLECLSQALRLAPKSTLGEILNVFRRCEEELVAAAQQETEEAEAWDARGDHQTDEHEMPGGFGSTPARNTSDLTKTRAAEEAPMSLFDLSRASMARAQNGFSALSMLRGSTATSPTSGTESRGSLDGSRDETGTPKTGMRKRDQLKSVAVGGLASGVGWLIGAPSSAASRSSDEYER</sequence>
<dbReference type="KEGG" id="glz:GLAREA_10802"/>
<dbReference type="EMBL" id="KE145355">
    <property type="protein sequence ID" value="EPE35106.1"/>
    <property type="molecule type" value="Genomic_DNA"/>
</dbReference>
<proteinExistence type="predicted"/>
<feature type="domain" description="Sec39" evidence="6">
    <location>
        <begin position="12"/>
        <end position="808"/>
    </location>
</feature>
<keyword evidence="4" id="KW-0653">Protein transport</keyword>
<dbReference type="OMA" id="GMKRAYD"/>
<accession>S3DT03</accession>
<dbReference type="GO" id="GO:0005783">
    <property type="term" value="C:endoplasmic reticulum"/>
    <property type="evidence" value="ECO:0007669"/>
    <property type="project" value="UniProtKB-SubCell"/>
</dbReference>
<dbReference type="GO" id="GO:0015031">
    <property type="term" value="P:protein transport"/>
    <property type="evidence" value="ECO:0007669"/>
    <property type="project" value="UniProtKB-KW"/>
</dbReference>
<evidence type="ECO:0000313" key="8">
    <source>
        <dbReference type="Proteomes" id="UP000016922"/>
    </source>
</evidence>
<dbReference type="PANTHER" id="PTHR40787:SF3">
    <property type="entry name" value="PROTEIN TRANSPORT PROTEIN SEC39"/>
    <property type="match status" value="1"/>
</dbReference>
<reference evidence="7 8" key="1">
    <citation type="journal article" date="2013" name="BMC Genomics">
        <title>Genomics-driven discovery of the pneumocandin biosynthetic gene cluster in the fungus Glarea lozoyensis.</title>
        <authorList>
            <person name="Chen L."/>
            <person name="Yue Q."/>
            <person name="Zhang X."/>
            <person name="Xiang M."/>
            <person name="Wang C."/>
            <person name="Li S."/>
            <person name="Che Y."/>
            <person name="Ortiz-Lopez F.J."/>
            <person name="Bills G.F."/>
            <person name="Liu X."/>
            <person name="An Z."/>
        </authorList>
    </citation>
    <scope>NUCLEOTIDE SEQUENCE [LARGE SCALE GENOMIC DNA]</scope>
    <source>
        <strain evidence="8">ATCC 20868 / MF5171</strain>
    </source>
</reference>
<name>S3DT03_GLAL2</name>
<dbReference type="eggNOG" id="ENOG502R87S">
    <property type="taxonomic scope" value="Eukaryota"/>
</dbReference>
<dbReference type="RefSeq" id="XP_008078093.1">
    <property type="nucleotide sequence ID" value="XM_008079902.1"/>
</dbReference>
<dbReference type="OrthoDB" id="3434013at2759"/>
<dbReference type="AlphaFoldDB" id="S3DT03"/>
<protein>
    <recommendedName>
        <fullName evidence="6">Sec39 domain-containing protein</fullName>
    </recommendedName>
</protein>
<evidence type="ECO:0000256" key="1">
    <source>
        <dbReference type="ARBA" id="ARBA00004240"/>
    </source>
</evidence>
<gene>
    <name evidence="7" type="ORF">GLAREA_10802</name>
</gene>
<evidence type="ECO:0000313" key="7">
    <source>
        <dbReference type="EMBL" id="EPE35106.1"/>
    </source>
</evidence>
<organism evidence="7 8">
    <name type="scientific">Glarea lozoyensis (strain ATCC 20868 / MF5171)</name>
    <dbReference type="NCBI Taxonomy" id="1116229"/>
    <lineage>
        <taxon>Eukaryota</taxon>
        <taxon>Fungi</taxon>
        <taxon>Dikarya</taxon>
        <taxon>Ascomycota</taxon>
        <taxon>Pezizomycotina</taxon>
        <taxon>Leotiomycetes</taxon>
        <taxon>Helotiales</taxon>
        <taxon>Helotiaceae</taxon>
        <taxon>Glarea</taxon>
    </lineage>
</organism>
<keyword evidence="8" id="KW-1185">Reference proteome</keyword>
<dbReference type="HOGENOM" id="CLU_006056_0_0_1"/>
<dbReference type="Pfam" id="PF08314">
    <property type="entry name" value="Sec39"/>
    <property type="match status" value="1"/>
</dbReference>
<evidence type="ECO:0000256" key="2">
    <source>
        <dbReference type="ARBA" id="ARBA00022448"/>
    </source>
</evidence>
<feature type="compositionally biased region" description="Polar residues" evidence="5">
    <location>
        <begin position="871"/>
        <end position="885"/>
    </location>
</feature>
<evidence type="ECO:0000256" key="3">
    <source>
        <dbReference type="ARBA" id="ARBA00022824"/>
    </source>
</evidence>
<keyword evidence="3" id="KW-0256">Endoplasmic reticulum</keyword>
<dbReference type="InterPro" id="IPR013244">
    <property type="entry name" value="Sec39_domain"/>
</dbReference>
<comment type="subcellular location">
    <subcellularLocation>
        <location evidence="1">Endoplasmic reticulum</location>
    </subcellularLocation>
</comment>
<feature type="compositionally biased region" description="Basic and acidic residues" evidence="5">
    <location>
        <begin position="808"/>
        <end position="821"/>
    </location>
</feature>
<dbReference type="GeneID" id="19469847"/>
<evidence type="ECO:0000259" key="6">
    <source>
        <dbReference type="Pfam" id="PF08314"/>
    </source>
</evidence>
<evidence type="ECO:0000256" key="4">
    <source>
        <dbReference type="ARBA" id="ARBA00022927"/>
    </source>
</evidence>
<dbReference type="Proteomes" id="UP000016922">
    <property type="component" value="Unassembled WGS sequence"/>
</dbReference>
<feature type="region of interest" description="Disordered" evidence="5">
    <location>
        <begin position="921"/>
        <end position="940"/>
    </location>
</feature>